<keyword evidence="1" id="KW-0812">Transmembrane</keyword>
<sequence>MAKPTPKNANIALANRKPANQSGRPAGLVTWIAVGVVVLIIAVLVVVKMTTGGSNTSNGGFEATSSSITTDLTTVPSSVFDTVGIDSPVMLVTAPQVHLNEPQLLFKDPTTGKMLPGVLYYGAEYCPFCAAQRWPTIVALSRFGTWASLGNTTSASRDVYPNTPTLTFQKATFSSPYIVVQTVEEKSNQINAAGNDYTILQKPTAAQLALVTKYDTPKYFPTMSEQYAGSIPFFTIGNRIMWAGSSISPSSFQGQTRDDIARNLTDTTNPISRSIIASSNMVSAAICSQTKQQPSNVCNSKGVLAAKKALHL</sequence>
<dbReference type="EMBL" id="CAFAAB010000026">
    <property type="protein sequence ID" value="CAB4778568.1"/>
    <property type="molecule type" value="Genomic_DNA"/>
</dbReference>
<gene>
    <name evidence="2" type="ORF">UFOPK2958_00368</name>
</gene>
<organism evidence="2">
    <name type="scientific">freshwater metagenome</name>
    <dbReference type="NCBI Taxonomy" id="449393"/>
    <lineage>
        <taxon>unclassified sequences</taxon>
        <taxon>metagenomes</taxon>
        <taxon>ecological metagenomes</taxon>
    </lineage>
</organism>
<keyword evidence="1" id="KW-0472">Membrane</keyword>
<protein>
    <submittedName>
        <fullName evidence="2">Unannotated protein</fullName>
    </submittedName>
</protein>
<dbReference type="InterPro" id="IPR009272">
    <property type="entry name" value="DUF929"/>
</dbReference>
<accession>A0A6J6W6G9</accession>
<evidence type="ECO:0000256" key="1">
    <source>
        <dbReference type="SAM" id="Phobius"/>
    </source>
</evidence>
<reference evidence="2" key="1">
    <citation type="submission" date="2020-05" db="EMBL/GenBank/DDBJ databases">
        <authorList>
            <person name="Chiriac C."/>
            <person name="Salcher M."/>
            <person name="Ghai R."/>
            <person name="Kavagutti S V."/>
        </authorList>
    </citation>
    <scope>NUCLEOTIDE SEQUENCE</scope>
</reference>
<feature type="transmembrane region" description="Helical" evidence="1">
    <location>
        <begin position="28"/>
        <end position="47"/>
    </location>
</feature>
<keyword evidence="1" id="KW-1133">Transmembrane helix</keyword>
<dbReference type="AlphaFoldDB" id="A0A6J6W6G9"/>
<name>A0A6J6W6G9_9ZZZZ</name>
<evidence type="ECO:0000313" key="2">
    <source>
        <dbReference type="EMBL" id="CAB4778568.1"/>
    </source>
</evidence>
<dbReference type="Pfam" id="PF06053">
    <property type="entry name" value="DUF929"/>
    <property type="match status" value="1"/>
</dbReference>
<proteinExistence type="predicted"/>